<evidence type="ECO:0000256" key="1">
    <source>
        <dbReference type="SAM" id="Phobius"/>
    </source>
</evidence>
<feature type="transmembrane region" description="Helical" evidence="1">
    <location>
        <begin position="26"/>
        <end position="44"/>
    </location>
</feature>
<gene>
    <name evidence="2" type="ORF">VM1G_01980</name>
</gene>
<keyword evidence="1" id="KW-1133">Transmembrane helix</keyword>
<organism evidence="2 3">
    <name type="scientific">Cytospora mali</name>
    <name type="common">Apple Valsa canker fungus</name>
    <name type="synonym">Valsa mali</name>
    <dbReference type="NCBI Taxonomy" id="578113"/>
    <lineage>
        <taxon>Eukaryota</taxon>
        <taxon>Fungi</taxon>
        <taxon>Dikarya</taxon>
        <taxon>Ascomycota</taxon>
        <taxon>Pezizomycotina</taxon>
        <taxon>Sordariomycetes</taxon>
        <taxon>Sordariomycetidae</taxon>
        <taxon>Diaporthales</taxon>
        <taxon>Cytosporaceae</taxon>
        <taxon>Cytospora</taxon>
    </lineage>
</organism>
<protein>
    <submittedName>
        <fullName evidence="2">Uncharacterized protein</fullName>
    </submittedName>
</protein>
<reference evidence="2" key="1">
    <citation type="submission" date="2014-12" db="EMBL/GenBank/DDBJ databases">
        <title>Genome Sequence of Valsa Canker Pathogens Uncovers a Specific Adaption of Colonization on Woody Bark.</title>
        <authorList>
            <person name="Yin Z."/>
            <person name="Liu H."/>
            <person name="Gao X."/>
            <person name="Li Z."/>
            <person name="Song N."/>
            <person name="Ke X."/>
            <person name="Dai Q."/>
            <person name="Wu Y."/>
            <person name="Sun Y."/>
            <person name="Xu J.-R."/>
            <person name="Kang Z.K."/>
            <person name="Wang L."/>
            <person name="Huang L."/>
        </authorList>
    </citation>
    <scope>NUCLEOTIDE SEQUENCE [LARGE SCALE GENOMIC DNA]</scope>
    <source>
        <strain evidence="2">03-8</strain>
    </source>
</reference>
<dbReference type="AlphaFoldDB" id="A0A194VNV2"/>
<keyword evidence="1" id="KW-0812">Transmembrane</keyword>
<dbReference type="EMBL" id="CM003099">
    <property type="protein sequence ID" value="KUI65856.1"/>
    <property type="molecule type" value="Genomic_DNA"/>
</dbReference>
<evidence type="ECO:0000313" key="2">
    <source>
        <dbReference type="EMBL" id="KUI65856.1"/>
    </source>
</evidence>
<dbReference type="Proteomes" id="UP000078559">
    <property type="component" value="Chromosome 2"/>
</dbReference>
<proteinExistence type="predicted"/>
<keyword evidence="3" id="KW-1185">Reference proteome</keyword>
<accession>A0A194VNV2</accession>
<name>A0A194VNV2_CYTMA</name>
<sequence length="91" mass="9729">MGEICMHHTYVQASNVGDGWIRERQIPPAGIVTVVVVVVVVVVAEMTKGSRGKLFTPEIPSCLVNVALGACGVTVSLRWPEITRSIGLISE</sequence>
<keyword evidence="1" id="KW-0472">Membrane</keyword>
<evidence type="ECO:0000313" key="3">
    <source>
        <dbReference type="Proteomes" id="UP000078559"/>
    </source>
</evidence>